<evidence type="ECO:0000256" key="1">
    <source>
        <dbReference type="SAM" id="MobiDB-lite"/>
    </source>
</evidence>
<feature type="transmembrane region" description="Helical" evidence="2">
    <location>
        <begin position="47"/>
        <end position="68"/>
    </location>
</feature>
<comment type="caution">
    <text evidence="4">The sequence shown here is derived from an EMBL/GenBank/DDBJ whole genome shotgun (WGS) entry which is preliminary data.</text>
</comment>
<feature type="transmembrane region" description="Helical" evidence="2">
    <location>
        <begin position="146"/>
        <end position="168"/>
    </location>
</feature>
<evidence type="ECO:0000259" key="3">
    <source>
        <dbReference type="Pfam" id="PF13968"/>
    </source>
</evidence>
<evidence type="ECO:0000313" key="4">
    <source>
        <dbReference type="EMBL" id="GKV47231.1"/>
    </source>
</evidence>
<dbReference type="AlphaFoldDB" id="A0AAV5MEF7"/>
<proteinExistence type="predicted"/>
<keyword evidence="5" id="KW-1185">Reference proteome</keyword>
<feature type="region of interest" description="Disordered" evidence="1">
    <location>
        <begin position="312"/>
        <end position="355"/>
    </location>
</feature>
<organism evidence="4 5">
    <name type="scientific">Rubroshorea leprosula</name>
    <dbReference type="NCBI Taxonomy" id="152421"/>
    <lineage>
        <taxon>Eukaryota</taxon>
        <taxon>Viridiplantae</taxon>
        <taxon>Streptophyta</taxon>
        <taxon>Embryophyta</taxon>
        <taxon>Tracheophyta</taxon>
        <taxon>Spermatophyta</taxon>
        <taxon>Magnoliopsida</taxon>
        <taxon>eudicotyledons</taxon>
        <taxon>Gunneridae</taxon>
        <taxon>Pentapetalae</taxon>
        <taxon>rosids</taxon>
        <taxon>malvids</taxon>
        <taxon>Malvales</taxon>
        <taxon>Dipterocarpaceae</taxon>
        <taxon>Rubroshorea</taxon>
    </lineage>
</organism>
<sequence>MVSRTPYSSTVQFKNLGSADHVITKNINPLDDFLVDFDPKSILQAEVYLLGIIWSSLLGPFLVAIQVCKSIVNFISKNDDCMANDALRRMEIELSLLYEALHTKLPVIVTKTGYICRMLNLSCILGALLSFSLIKKHHELEEFDTCLSYGLLIGALTLDFISIILLVFSDSFVVAHFHIMESKPIFINRFITRFINRRRWLLDFLKGTKPCLAVPATAEEIPDSPFNVWKIVSELENMLRSVADEELSVHGLGLEFREFCASILARETPLPFEDFQDRLLAHEEALHCEERRLDKAPVIAHHAVVQNKNSKGLNSYSPFGSNNQPNYSVTNKPTYTGSNQQQQPTNAWNKSNQSYNSSPKIHVMEEKMEIGGLMGTRTPLHANFVINQVTLPIVALTIELKHKHLWPILQLQQAKLLVMVG</sequence>
<gene>
    <name evidence="4" type="ORF">SLEP1_g54149</name>
</gene>
<dbReference type="Proteomes" id="UP001054252">
    <property type="component" value="Unassembled WGS sequence"/>
</dbReference>
<keyword evidence="2" id="KW-1133">Transmembrane helix</keyword>
<dbReference type="Pfam" id="PF13968">
    <property type="entry name" value="DUF4220"/>
    <property type="match status" value="1"/>
</dbReference>
<protein>
    <recommendedName>
        <fullName evidence="3">DUF4220 domain-containing protein</fullName>
    </recommendedName>
</protein>
<dbReference type="EMBL" id="BPVZ01000223">
    <property type="protein sequence ID" value="GKV47231.1"/>
    <property type="molecule type" value="Genomic_DNA"/>
</dbReference>
<evidence type="ECO:0000313" key="5">
    <source>
        <dbReference type="Proteomes" id="UP001054252"/>
    </source>
</evidence>
<accession>A0AAV5MEF7</accession>
<reference evidence="4 5" key="1">
    <citation type="journal article" date="2021" name="Commun. Biol.">
        <title>The genome of Shorea leprosula (Dipterocarpaceae) highlights the ecological relevance of drought in aseasonal tropical rainforests.</title>
        <authorList>
            <person name="Ng K.K.S."/>
            <person name="Kobayashi M.J."/>
            <person name="Fawcett J.A."/>
            <person name="Hatakeyama M."/>
            <person name="Paape T."/>
            <person name="Ng C.H."/>
            <person name="Ang C.C."/>
            <person name="Tnah L.H."/>
            <person name="Lee C.T."/>
            <person name="Nishiyama T."/>
            <person name="Sese J."/>
            <person name="O'Brien M.J."/>
            <person name="Copetti D."/>
            <person name="Mohd Noor M.I."/>
            <person name="Ong R.C."/>
            <person name="Putra M."/>
            <person name="Sireger I.Z."/>
            <person name="Indrioko S."/>
            <person name="Kosugi Y."/>
            <person name="Izuno A."/>
            <person name="Isagi Y."/>
            <person name="Lee S.L."/>
            <person name="Shimizu K.K."/>
        </authorList>
    </citation>
    <scope>NUCLEOTIDE SEQUENCE [LARGE SCALE GENOMIC DNA]</scope>
    <source>
        <strain evidence="4">214</strain>
    </source>
</reference>
<feature type="domain" description="DUF4220" evidence="3">
    <location>
        <begin position="73"/>
        <end position="200"/>
    </location>
</feature>
<keyword evidence="2" id="KW-0472">Membrane</keyword>
<dbReference type="InterPro" id="IPR025315">
    <property type="entry name" value="DUF4220"/>
</dbReference>
<dbReference type="PANTHER" id="PTHR31325">
    <property type="entry name" value="OS01G0798800 PROTEIN-RELATED"/>
    <property type="match status" value="1"/>
</dbReference>
<name>A0AAV5MEF7_9ROSI</name>
<keyword evidence="2" id="KW-0812">Transmembrane</keyword>
<evidence type="ECO:0000256" key="2">
    <source>
        <dbReference type="SAM" id="Phobius"/>
    </source>
</evidence>